<proteinExistence type="predicted"/>
<keyword evidence="4" id="KW-1185">Reference proteome</keyword>
<dbReference type="NCBIfam" id="NF040506">
    <property type="entry name" value="PG0870_Nterm"/>
    <property type="match status" value="1"/>
</dbReference>
<evidence type="ECO:0000313" key="3">
    <source>
        <dbReference type="EMBL" id="RYU78800.1"/>
    </source>
</evidence>
<protein>
    <submittedName>
        <fullName evidence="3">Uncharacterized protein</fullName>
    </submittedName>
</protein>
<dbReference type="InterPro" id="IPR045951">
    <property type="entry name" value="DUF6371"/>
</dbReference>
<dbReference type="InterPro" id="IPR047731">
    <property type="entry name" value="Zinc_ribbon_put"/>
</dbReference>
<dbReference type="EMBL" id="SEWE01000025">
    <property type="protein sequence ID" value="RYU78800.1"/>
    <property type="molecule type" value="Genomic_DNA"/>
</dbReference>
<dbReference type="AlphaFoldDB" id="A0A4Q5LA92"/>
<feature type="domain" description="Zinc beta-ribbon finger putative" evidence="2">
    <location>
        <begin position="3"/>
        <end position="66"/>
    </location>
</feature>
<comment type="caution">
    <text evidence="3">The sequence shown here is derived from an EMBL/GenBank/DDBJ whole genome shotgun (WGS) entry which is preliminary data.</text>
</comment>
<reference evidence="3 4" key="1">
    <citation type="submission" date="2019-02" db="EMBL/GenBank/DDBJ databases">
        <title>Bacterial novel species isolated from soil.</title>
        <authorList>
            <person name="Jung H.-Y."/>
        </authorList>
    </citation>
    <scope>NUCLEOTIDE SEQUENCE [LARGE SCALE GENOMIC DNA]</scope>
    <source>
        <strain evidence="3 4">1-3-3-3</strain>
    </source>
</reference>
<organism evidence="3 4">
    <name type="scientific">Hymenobacter persicinus</name>
    <dbReference type="NCBI Taxonomy" id="2025506"/>
    <lineage>
        <taxon>Bacteria</taxon>
        <taxon>Pseudomonadati</taxon>
        <taxon>Bacteroidota</taxon>
        <taxon>Cytophagia</taxon>
        <taxon>Cytophagales</taxon>
        <taxon>Hymenobacteraceae</taxon>
        <taxon>Hymenobacter</taxon>
    </lineage>
</organism>
<dbReference type="Pfam" id="PF21957">
    <property type="entry name" value="Zn_ribbon_16"/>
    <property type="match status" value="1"/>
</dbReference>
<evidence type="ECO:0000259" key="2">
    <source>
        <dbReference type="Pfam" id="PF21957"/>
    </source>
</evidence>
<name>A0A4Q5LA92_9BACT</name>
<accession>A0A4Q5LA92</accession>
<evidence type="ECO:0000313" key="4">
    <source>
        <dbReference type="Proteomes" id="UP000294155"/>
    </source>
</evidence>
<evidence type="ECO:0000259" key="1">
    <source>
        <dbReference type="Pfam" id="PF19898"/>
    </source>
</evidence>
<dbReference type="Pfam" id="PF19898">
    <property type="entry name" value="DUF6371"/>
    <property type="match status" value="1"/>
</dbReference>
<dbReference type="Proteomes" id="UP000294155">
    <property type="component" value="Unassembled WGS sequence"/>
</dbReference>
<feature type="domain" description="DUF6371" evidence="1">
    <location>
        <begin position="115"/>
        <end position="287"/>
    </location>
</feature>
<dbReference type="RefSeq" id="WP_129921546.1">
    <property type="nucleotide sequence ID" value="NZ_SEWE01000025.1"/>
</dbReference>
<dbReference type="OrthoDB" id="1068350at2"/>
<gene>
    <name evidence="3" type="ORF">EWM57_12790</name>
</gene>
<sequence length="349" mass="39243">MAFRYQLQPYRGSRKNRYTCPGCNKPYSFTRWQDLRTAELLPQQFGRCNRMNSCGYSLSPYDKVSNSISYADDQWRSNLEGRTMSSCQPKPQPAQQLCTIPETVLQQSLSCYERNAFAQLLQKHFGAGVAIDLLNRFEIGTSTYWPGATVFWQRDELDRIRGGQVVLFDESGHTSKLPAQDGTPKRCTTWVHTAYAQACRQQKKQLPAWLVRYLEPGVSKSPSLYGIRQLNKVAVGQPIAIVEAPKTAVICSGYFPQFIWLAVGSLSYLTVQRLTPVKGYSITLYPDASIDGSAFQVWCTKADVLRKAGFIVQVSDILEKAATACQKATGSDLADLLLEQWIGYPQSWV</sequence>